<gene>
    <name evidence="13" type="ORF">TPC1_13846</name>
</gene>
<dbReference type="EC" id="2.7.1.30" evidence="3"/>
<dbReference type="GO" id="GO:0004370">
    <property type="term" value="F:glycerol kinase activity"/>
    <property type="evidence" value="ECO:0007669"/>
    <property type="project" value="UniProtKB-EC"/>
</dbReference>
<dbReference type="GO" id="GO:0006641">
    <property type="term" value="P:triglyceride metabolic process"/>
    <property type="evidence" value="ECO:0007669"/>
    <property type="project" value="TreeGrafter"/>
</dbReference>
<evidence type="ECO:0000256" key="7">
    <source>
        <dbReference type="ARBA" id="ARBA00022798"/>
    </source>
</evidence>
<comment type="pathway">
    <text evidence="1">Polyol metabolism; glycerol degradation via glycerol kinase pathway; sn-glycerol 3-phosphate from glycerol: step 1/1.</text>
</comment>
<sequence>MSYILSIDQGTTSTRVILFDKYSQIICISRRKHEQISTSQGYLEHSPEEIYGKVVLCMTDIAQQMKRKHIDISQIQCCGITCQRETVVVWDRATGVPLCNAIVWSDMRNMDILQLVEARLRKANIDIQQRTGLPISTYFSASKVLWLLQNDELVAEAVKNKTCCIGTVDSWLLFKLTQYNENGPQFKTDVTNASRTQLFDLQTLTWAEDLLQIFEIPQECLASIQPSSSDFGVISIKPFQQIPITGVAGDQQASLFGHCCFEQFSSKCTFGTGAFLLTNIGQELQISRDGLLTTVGFQLQNEKAFYAQEGSVNSAGTALEWLVKLNLTNSIDNMDKMIDTQNNKSNGVIFIPAFSGLFCPHWRPDARAVILGLTLGTSSANLMYAALEAIALQVEDILEVLRKNGVQTPIMAVDGGIVNSVHFRQVLSNIIKAKVELRDMVEVTALGAALLAGLQAGIYKDLDEIRQCVKEDVKVVDFQEEEQHYCTKLKEKWQKSIERSLNLAE</sequence>
<dbReference type="UniPathway" id="UPA00618">
    <property type="reaction ID" value="UER00672"/>
</dbReference>
<evidence type="ECO:0000256" key="6">
    <source>
        <dbReference type="ARBA" id="ARBA00022777"/>
    </source>
</evidence>
<dbReference type="AlphaFoldDB" id="A0A146KAA2"/>
<dbReference type="GO" id="GO:0005524">
    <property type="term" value="F:ATP binding"/>
    <property type="evidence" value="ECO:0007669"/>
    <property type="project" value="UniProtKB-KW"/>
</dbReference>
<dbReference type="CDD" id="cd07769">
    <property type="entry name" value="ASKHA_NBD_FGGY_GK"/>
    <property type="match status" value="1"/>
</dbReference>
<feature type="domain" description="Carbohydrate kinase FGGY N-terminal" evidence="11">
    <location>
        <begin position="3"/>
        <end position="257"/>
    </location>
</feature>
<keyword evidence="8" id="KW-0067">ATP-binding</keyword>
<evidence type="ECO:0000256" key="1">
    <source>
        <dbReference type="ARBA" id="ARBA00005190"/>
    </source>
</evidence>
<dbReference type="GO" id="GO:0005739">
    <property type="term" value="C:mitochondrion"/>
    <property type="evidence" value="ECO:0007669"/>
    <property type="project" value="TreeGrafter"/>
</dbReference>
<dbReference type="InterPro" id="IPR043129">
    <property type="entry name" value="ATPase_NBD"/>
</dbReference>
<dbReference type="PROSITE" id="PS00933">
    <property type="entry name" value="FGGY_KINASES_1"/>
    <property type="match status" value="1"/>
</dbReference>
<dbReference type="EMBL" id="GDID01002856">
    <property type="protein sequence ID" value="JAP93750.1"/>
    <property type="molecule type" value="Transcribed_RNA"/>
</dbReference>
<dbReference type="Pfam" id="PF02782">
    <property type="entry name" value="FGGY_C"/>
    <property type="match status" value="1"/>
</dbReference>
<dbReference type="InterPro" id="IPR018484">
    <property type="entry name" value="FGGY_N"/>
</dbReference>
<evidence type="ECO:0000256" key="9">
    <source>
        <dbReference type="ARBA" id="ARBA00043149"/>
    </source>
</evidence>
<evidence type="ECO:0000259" key="12">
    <source>
        <dbReference type="Pfam" id="PF02782"/>
    </source>
</evidence>
<keyword evidence="4 10" id="KW-0808">Transferase</keyword>
<dbReference type="Gene3D" id="3.30.420.40">
    <property type="match status" value="2"/>
</dbReference>
<dbReference type="InterPro" id="IPR000577">
    <property type="entry name" value="Carb_kinase_FGGY"/>
</dbReference>
<evidence type="ECO:0000256" key="10">
    <source>
        <dbReference type="RuleBase" id="RU003733"/>
    </source>
</evidence>
<dbReference type="FunFam" id="3.30.420.40:FF:000086">
    <property type="entry name" value="Glycerol kinase"/>
    <property type="match status" value="1"/>
</dbReference>
<organism evidence="13">
    <name type="scientific">Trepomonas sp. PC1</name>
    <dbReference type="NCBI Taxonomy" id="1076344"/>
    <lineage>
        <taxon>Eukaryota</taxon>
        <taxon>Metamonada</taxon>
        <taxon>Diplomonadida</taxon>
        <taxon>Hexamitidae</taxon>
        <taxon>Hexamitinae</taxon>
        <taxon>Trepomonas</taxon>
    </lineage>
</organism>
<feature type="domain" description="Carbohydrate kinase FGGY C-terminal" evidence="12">
    <location>
        <begin position="267"/>
        <end position="455"/>
    </location>
</feature>
<evidence type="ECO:0000256" key="3">
    <source>
        <dbReference type="ARBA" id="ARBA00012099"/>
    </source>
</evidence>
<comment type="similarity">
    <text evidence="2 10">Belongs to the FGGY kinase family.</text>
</comment>
<dbReference type="InterPro" id="IPR018483">
    <property type="entry name" value="Carb_kinase_FGGY_CS"/>
</dbReference>
<protein>
    <recommendedName>
        <fullName evidence="3">glycerol kinase</fullName>
        <ecNumber evidence="3">2.7.1.30</ecNumber>
    </recommendedName>
    <alternativeName>
        <fullName evidence="9">ATP:glycerol 3-phosphotransferase</fullName>
    </alternativeName>
</protein>
<accession>A0A146KAA2</accession>
<reference evidence="13" key="1">
    <citation type="submission" date="2015-07" db="EMBL/GenBank/DDBJ databases">
        <title>Adaptation to a free-living lifestyle via gene acquisitions in the diplomonad Trepomonas sp. PC1.</title>
        <authorList>
            <person name="Xu F."/>
            <person name="Jerlstrom-Hultqvist J."/>
            <person name="Kolisko M."/>
            <person name="Simpson A.G.B."/>
            <person name="Roger A.J."/>
            <person name="Svard S.G."/>
            <person name="Andersson J.O."/>
        </authorList>
    </citation>
    <scope>NUCLEOTIDE SEQUENCE</scope>
    <source>
        <strain evidence="13">PC1</strain>
    </source>
</reference>
<evidence type="ECO:0000256" key="2">
    <source>
        <dbReference type="ARBA" id="ARBA00009156"/>
    </source>
</evidence>
<evidence type="ECO:0000256" key="5">
    <source>
        <dbReference type="ARBA" id="ARBA00022741"/>
    </source>
</evidence>
<dbReference type="InterPro" id="IPR018485">
    <property type="entry name" value="FGGY_C"/>
</dbReference>
<dbReference type="GO" id="GO:0019563">
    <property type="term" value="P:glycerol catabolic process"/>
    <property type="evidence" value="ECO:0007669"/>
    <property type="project" value="UniProtKB-UniPathway"/>
</dbReference>
<dbReference type="PIRSF" id="PIRSF000538">
    <property type="entry name" value="GlpK"/>
    <property type="match status" value="1"/>
</dbReference>
<dbReference type="Pfam" id="PF00370">
    <property type="entry name" value="FGGY_N"/>
    <property type="match status" value="1"/>
</dbReference>
<dbReference type="PANTHER" id="PTHR10196:SF69">
    <property type="entry name" value="GLYCEROL KINASE"/>
    <property type="match status" value="1"/>
</dbReference>
<proteinExistence type="inferred from homology"/>
<evidence type="ECO:0000256" key="8">
    <source>
        <dbReference type="ARBA" id="ARBA00022840"/>
    </source>
</evidence>
<name>A0A146KAA2_9EUKA</name>
<dbReference type="PROSITE" id="PS00445">
    <property type="entry name" value="FGGY_KINASES_2"/>
    <property type="match status" value="1"/>
</dbReference>
<evidence type="ECO:0000259" key="11">
    <source>
        <dbReference type="Pfam" id="PF00370"/>
    </source>
</evidence>
<dbReference type="GO" id="GO:0046167">
    <property type="term" value="P:glycerol-3-phosphate biosynthetic process"/>
    <property type="evidence" value="ECO:0007669"/>
    <property type="project" value="TreeGrafter"/>
</dbReference>
<dbReference type="PANTHER" id="PTHR10196">
    <property type="entry name" value="SUGAR KINASE"/>
    <property type="match status" value="1"/>
</dbReference>
<dbReference type="SUPFAM" id="SSF53067">
    <property type="entry name" value="Actin-like ATPase domain"/>
    <property type="match status" value="2"/>
</dbReference>
<keyword evidence="5" id="KW-0547">Nucleotide-binding</keyword>
<evidence type="ECO:0000256" key="4">
    <source>
        <dbReference type="ARBA" id="ARBA00022679"/>
    </source>
</evidence>
<keyword evidence="6 10" id="KW-0418">Kinase</keyword>
<evidence type="ECO:0000313" key="13">
    <source>
        <dbReference type="EMBL" id="JAP93750.1"/>
    </source>
</evidence>
<keyword evidence="7" id="KW-0319">Glycerol metabolism</keyword>